<dbReference type="SUPFAM" id="SSF55729">
    <property type="entry name" value="Acyl-CoA N-acyltransferases (Nat)"/>
    <property type="match status" value="1"/>
</dbReference>
<reference evidence="7 8" key="1">
    <citation type="submission" date="2018-08" db="EMBL/GenBank/DDBJ databases">
        <title>Sphingobium sp. EO9.</title>
        <authorList>
            <person name="Park Y."/>
            <person name="Kim K.H."/>
            <person name="Jeon C.O."/>
        </authorList>
    </citation>
    <scope>NUCLEOTIDE SEQUENCE [LARGE SCALE GENOMIC DNA]</scope>
    <source>
        <strain evidence="7 8">EO9</strain>
    </source>
</reference>
<keyword evidence="2 6" id="KW-0808">Transferase</keyword>
<dbReference type="RefSeq" id="WP_119748609.1">
    <property type="nucleotide sequence ID" value="NZ_QVRA01000018.1"/>
</dbReference>
<keyword evidence="1 5" id="KW-0673">Quorum sensing</keyword>
<gene>
    <name evidence="7" type="ORF">D0Z70_17295</name>
</gene>
<evidence type="ECO:0000256" key="1">
    <source>
        <dbReference type="ARBA" id="ARBA00022654"/>
    </source>
</evidence>
<evidence type="ECO:0000256" key="6">
    <source>
        <dbReference type="RuleBase" id="RU361135"/>
    </source>
</evidence>
<dbReference type="PROSITE" id="PS51187">
    <property type="entry name" value="AUTOINDUCER_SYNTH_2"/>
    <property type="match status" value="1"/>
</dbReference>
<keyword evidence="4 5" id="KW-0071">Autoinducer synthesis</keyword>
<dbReference type="Gene3D" id="3.40.630.30">
    <property type="match status" value="1"/>
</dbReference>
<organism evidence="7 8">
    <name type="scientific">Sphingobium terrigena</name>
    <dbReference type="NCBI Taxonomy" id="2304063"/>
    <lineage>
        <taxon>Bacteria</taxon>
        <taxon>Pseudomonadati</taxon>
        <taxon>Pseudomonadota</taxon>
        <taxon>Alphaproteobacteria</taxon>
        <taxon>Sphingomonadales</taxon>
        <taxon>Sphingomonadaceae</taxon>
        <taxon>Sphingobium</taxon>
    </lineage>
</organism>
<dbReference type="PANTHER" id="PTHR39322:SF1">
    <property type="entry name" value="ISOVALERYL-HOMOSERINE LACTONE SYNTHASE"/>
    <property type="match status" value="1"/>
</dbReference>
<evidence type="ECO:0000313" key="7">
    <source>
        <dbReference type="EMBL" id="RJG53174.1"/>
    </source>
</evidence>
<proteinExistence type="inferred from homology"/>
<dbReference type="InterPro" id="IPR001690">
    <property type="entry name" value="Autoind_synthase"/>
</dbReference>
<sequence>MIQIFRGAQAPGSSAILDAMHRDRKHVFVDLLKWDVPVVDGCFEIDQFDDERAIYLVAADESGAHRGSIRLLPTDGPHILGTIFPELCDDAVPRSPEIFEISRGCLSMRLRAPERLIVRNALTTAAVEYALLHGITAFTCIADSGWLSQVLALGWDCWPLGLPQKIGRSLTGALRIDITPETPHLLRDAGTYRPAPLSFADVAERALA</sequence>
<dbReference type="GO" id="GO:0009372">
    <property type="term" value="P:quorum sensing"/>
    <property type="evidence" value="ECO:0007669"/>
    <property type="project" value="UniProtKB-UniRule"/>
</dbReference>
<comment type="similarity">
    <text evidence="5 6">Belongs to the autoinducer synthase family.</text>
</comment>
<dbReference type="EMBL" id="QVRA01000018">
    <property type="protein sequence ID" value="RJG53174.1"/>
    <property type="molecule type" value="Genomic_DNA"/>
</dbReference>
<name>A0A418YPB2_9SPHN</name>
<protein>
    <recommendedName>
        <fullName evidence="6">Acyl-homoserine-lactone synthase</fullName>
        <ecNumber evidence="6">2.3.1.184</ecNumber>
    </recommendedName>
    <alternativeName>
        <fullName evidence="6">Autoinducer synthesis protein</fullName>
    </alternativeName>
</protein>
<evidence type="ECO:0000256" key="2">
    <source>
        <dbReference type="ARBA" id="ARBA00022679"/>
    </source>
</evidence>
<dbReference type="PRINTS" id="PR01549">
    <property type="entry name" value="AUTOINDCRSYN"/>
</dbReference>
<keyword evidence="8" id="KW-1185">Reference proteome</keyword>
<dbReference type="OrthoDB" id="6169313at2"/>
<comment type="catalytic activity">
    <reaction evidence="6">
        <text>a fatty acyl-[ACP] + S-adenosyl-L-methionine = an N-acyl-L-homoserine lactone + S-methyl-5'-thioadenosine + holo-[ACP] + H(+)</text>
        <dbReference type="Rhea" id="RHEA:10096"/>
        <dbReference type="Rhea" id="RHEA-COMP:9685"/>
        <dbReference type="Rhea" id="RHEA-COMP:14125"/>
        <dbReference type="ChEBI" id="CHEBI:15378"/>
        <dbReference type="ChEBI" id="CHEBI:17509"/>
        <dbReference type="ChEBI" id="CHEBI:55474"/>
        <dbReference type="ChEBI" id="CHEBI:59789"/>
        <dbReference type="ChEBI" id="CHEBI:64479"/>
        <dbReference type="ChEBI" id="CHEBI:138651"/>
        <dbReference type="EC" id="2.3.1.184"/>
    </reaction>
</comment>
<evidence type="ECO:0000256" key="5">
    <source>
        <dbReference type="PROSITE-ProRule" id="PRU00533"/>
    </source>
</evidence>
<comment type="caution">
    <text evidence="7">The sequence shown here is derived from an EMBL/GenBank/DDBJ whole genome shotgun (WGS) entry which is preliminary data.</text>
</comment>
<dbReference type="AlphaFoldDB" id="A0A418YPB2"/>
<dbReference type="EC" id="2.3.1.184" evidence="6"/>
<evidence type="ECO:0000256" key="3">
    <source>
        <dbReference type="ARBA" id="ARBA00022691"/>
    </source>
</evidence>
<keyword evidence="3 6" id="KW-0949">S-adenosyl-L-methionine</keyword>
<evidence type="ECO:0000256" key="4">
    <source>
        <dbReference type="ARBA" id="ARBA00022929"/>
    </source>
</evidence>
<dbReference type="Proteomes" id="UP000283469">
    <property type="component" value="Unassembled WGS sequence"/>
</dbReference>
<evidence type="ECO:0000313" key="8">
    <source>
        <dbReference type="Proteomes" id="UP000283469"/>
    </source>
</evidence>
<dbReference type="PANTHER" id="PTHR39322">
    <property type="entry name" value="ACYL-HOMOSERINE-LACTONE SYNTHASE"/>
    <property type="match status" value="1"/>
</dbReference>
<dbReference type="GO" id="GO:0061579">
    <property type="term" value="F:N-acyl homoserine lactone synthase activity"/>
    <property type="evidence" value="ECO:0007669"/>
    <property type="project" value="UniProtKB-UniRule"/>
</dbReference>
<accession>A0A418YPB2</accession>
<dbReference type="InterPro" id="IPR016181">
    <property type="entry name" value="Acyl_CoA_acyltransferase"/>
</dbReference>
<dbReference type="Pfam" id="PF00765">
    <property type="entry name" value="Autoind_synth"/>
    <property type="match status" value="1"/>
</dbReference>
<dbReference type="GO" id="GO:0007165">
    <property type="term" value="P:signal transduction"/>
    <property type="evidence" value="ECO:0007669"/>
    <property type="project" value="TreeGrafter"/>
</dbReference>